<comment type="caution">
    <text evidence="2">The sequence shown here is derived from an EMBL/GenBank/DDBJ whole genome shotgun (WGS) entry which is preliminary data.</text>
</comment>
<evidence type="ECO:0000313" key="3">
    <source>
        <dbReference type="Proteomes" id="UP000291343"/>
    </source>
</evidence>
<name>A0A482WRK7_LAOST</name>
<protein>
    <submittedName>
        <fullName evidence="2">Uncharacterized protein</fullName>
    </submittedName>
</protein>
<dbReference type="InParanoid" id="A0A482WRK7"/>
<keyword evidence="3" id="KW-1185">Reference proteome</keyword>
<organism evidence="2 3">
    <name type="scientific">Laodelphax striatellus</name>
    <name type="common">Small brown planthopper</name>
    <name type="synonym">Delphax striatella</name>
    <dbReference type="NCBI Taxonomy" id="195883"/>
    <lineage>
        <taxon>Eukaryota</taxon>
        <taxon>Metazoa</taxon>
        <taxon>Ecdysozoa</taxon>
        <taxon>Arthropoda</taxon>
        <taxon>Hexapoda</taxon>
        <taxon>Insecta</taxon>
        <taxon>Pterygota</taxon>
        <taxon>Neoptera</taxon>
        <taxon>Paraneoptera</taxon>
        <taxon>Hemiptera</taxon>
        <taxon>Auchenorrhyncha</taxon>
        <taxon>Fulgoroidea</taxon>
        <taxon>Delphacidae</taxon>
        <taxon>Criomorphinae</taxon>
        <taxon>Laodelphax</taxon>
    </lineage>
</organism>
<dbReference type="Proteomes" id="UP000291343">
    <property type="component" value="Unassembled WGS sequence"/>
</dbReference>
<feature type="compositionally biased region" description="Low complexity" evidence="1">
    <location>
        <begin position="60"/>
        <end position="75"/>
    </location>
</feature>
<proteinExistence type="predicted"/>
<accession>A0A482WRK7</accession>
<gene>
    <name evidence="2" type="ORF">LSTR_LSTR008533</name>
</gene>
<evidence type="ECO:0000313" key="2">
    <source>
        <dbReference type="EMBL" id="RZF36207.1"/>
    </source>
</evidence>
<sequence>MAMVSEYVCCRGSIVSKWHGKHEALIVPLRHPRPGNSPEQKFAYAETVYRQNCSPGNPSLLAASAPASHPPTLSTGSKPLFNRDSGDFEAILEVRAEHKLGNRLGLGYSAVVMFMREIARSSCRSLVRKCGSNKGARSPATLLLRQWLRMGGKCFGGKVSLFRKDAAGEVRLCLQIRPVTPSLRLCSNFAYR</sequence>
<dbReference type="EMBL" id="QKKF02026813">
    <property type="protein sequence ID" value="RZF36207.1"/>
    <property type="molecule type" value="Genomic_DNA"/>
</dbReference>
<evidence type="ECO:0000256" key="1">
    <source>
        <dbReference type="SAM" id="MobiDB-lite"/>
    </source>
</evidence>
<reference evidence="2 3" key="1">
    <citation type="journal article" date="2017" name="Gigascience">
        <title>Genome sequence of the small brown planthopper, Laodelphax striatellus.</title>
        <authorList>
            <person name="Zhu J."/>
            <person name="Jiang F."/>
            <person name="Wang X."/>
            <person name="Yang P."/>
            <person name="Bao Y."/>
            <person name="Zhao W."/>
            <person name="Wang W."/>
            <person name="Lu H."/>
            <person name="Wang Q."/>
            <person name="Cui N."/>
            <person name="Li J."/>
            <person name="Chen X."/>
            <person name="Luo L."/>
            <person name="Yu J."/>
            <person name="Kang L."/>
            <person name="Cui F."/>
        </authorList>
    </citation>
    <scope>NUCLEOTIDE SEQUENCE [LARGE SCALE GENOMIC DNA]</scope>
    <source>
        <strain evidence="2">Lst14</strain>
    </source>
</reference>
<dbReference type="AlphaFoldDB" id="A0A482WRK7"/>
<feature type="region of interest" description="Disordered" evidence="1">
    <location>
        <begin position="60"/>
        <end position="79"/>
    </location>
</feature>